<dbReference type="InterPro" id="IPR036890">
    <property type="entry name" value="HATPase_C_sf"/>
</dbReference>
<evidence type="ECO:0000313" key="10">
    <source>
        <dbReference type="EMBL" id="KAJ1959500.1"/>
    </source>
</evidence>
<dbReference type="PANTHER" id="PTHR11947">
    <property type="entry name" value="PYRUVATE DEHYDROGENASE KINASE"/>
    <property type="match status" value="1"/>
</dbReference>
<gene>
    <name evidence="10" type="primary">PKP2</name>
    <name evidence="10" type="ORF">IWQ62_004588</name>
</gene>
<dbReference type="AlphaFoldDB" id="A0A9W8ALL7"/>
<feature type="region of interest" description="Disordered" evidence="8">
    <location>
        <begin position="275"/>
        <end position="306"/>
    </location>
</feature>
<dbReference type="OrthoDB" id="407390at2759"/>
<evidence type="ECO:0000256" key="5">
    <source>
        <dbReference type="ARBA" id="ARBA00022840"/>
    </source>
</evidence>
<dbReference type="EMBL" id="JANBPY010001573">
    <property type="protein sequence ID" value="KAJ1959500.1"/>
    <property type="molecule type" value="Genomic_DNA"/>
</dbReference>
<dbReference type="Pfam" id="PF02518">
    <property type="entry name" value="HATPase_c"/>
    <property type="match status" value="1"/>
</dbReference>
<dbReference type="InterPro" id="IPR039028">
    <property type="entry name" value="BCKD/PDK"/>
</dbReference>
<keyword evidence="2 7" id="KW-0808">Transferase</keyword>
<dbReference type="GO" id="GO:0010906">
    <property type="term" value="P:regulation of glucose metabolic process"/>
    <property type="evidence" value="ECO:0007669"/>
    <property type="project" value="TreeGrafter"/>
</dbReference>
<evidence type="ECO:0000256" key="3">
    <source>
        <dbReference type="ARBA" id="ARBA00022741"/>
    </source>
</evidence>
<comment type="similarity">
    <text evidence="1 7">Belongs to the PDK/BCKDK protein kinase family.</text>
</comment>
<evidence type="ECO:0000256" key="8">
    <source>
        <dbReference type="SAM" id="MobiDB-lite"/>
    </source>
</evidence>
<dbReference type="SUPFAM" id="SSF55874">
    <property type="entry name" value="ATPase domain of HSP90 chaperone/DNA topoisomerase II/histidine kinase"/>
    <property type="match status" value="1"/>
</dbReference>
<dbReference type="InterPro" id="IPR018955">
    <property type="entry name" value="BCDHK/PDK_N"/>
</dbReference>
<dbReference type="GO" id="GO:0005524">
    <property type="term" value="F:ATP binding"/>
    <property type="evidence" value="ECO:0007669"/>
    <property type="project" value="UniProtKB-UniRule"/>
</dbReference>
<keyword evidence="11" id="KW-1185">Reference proteome</keyword>
<comment type="subcellular location">
    <subcellularLocation>
        <location evidence="7">Mitochondrion matrix</location>
    </subcellularLocation>
</comment>
<accession>A0A9W8ALL7</accession>
<dbReference type="Proteomes" id="UP001150925">
    <property type="component" value="Unassembled WGS sequence"/>
</dbReference>
<keyword evidence="6 7" id="KW-0496">Mitochondrion</keyword>
<keyword evidence="4 7" id="KW-0418">Kinase</keyword>
<feature type="domain" description="Histidine kinase/HSP90-like ATPase" evidence="9">
    <location>
        <begin position="117"/>
        <end position="264"/>
    </location>
</feature>
<dbReference type="EC" id="2.7.11.-" evidence="7"/>
<dbReference type="SMART" id="SM00387">
    <property type="entry name" value="HATPase_c"/>
    <property type="match status" value="1"/>
</dbReference>
<evidence type="ECO:0000256" key="4">
    <source>
        <dbReference type="ARBA" id="ARBA00022777"/>
    </source>
</evidence>
<organism evidence="10 11">
    <name type="scientific">Dispira parvispora</name>
    <dbReference type="NCBI Taxonomy" id="1520584"/>
    <lineage>
        <taxon>Eukaryota</taxon>
        <taxon>Fungi</taxon>
        <taxon>Fungi incertae sedis</taxon>
        <taxon>Zoopagomycota</taxon>
        <taxon>Kickxellomycotina</taxon>
        <taxon>Dimargaritomycetes</taxon>
        <taxon>Dimargaritales</taxon>
        <taxon>Dimargaritaceae</taxon>
        <taxon>Dispira</taxon>
    </lineage>
</organism>
<dbReference type="PANTHER" id="PTHR11947:SF25">
    <property type="entry name" value="[PYRUVATE DEHYDROGENASE (ACETYL-TRANSFERRING)] KINASE 2, MITOCHONDRIAL"/>
    <property type="match status" value="1"/>
</dbReference>
<dbReference type="InterPro" id="IPR036784">
    <property type="entry name" value="AK/P_DHK_N_sf"/>
</dbReference>
<keyword evidence="5 7" id="KW-0067">ATP-binding</keyword>
<sequence>MNTMLRSRISRRVLAEQHISLTNHYELVHGLTERWASPERDRETESTPFPSMYDAEQGHTLSPDSSTSVGIVHTHCNALDIIDRCSSRCQSIFSEAYQSPTTPEILVDGSLNARFTYIPDHIEYILYELLKNAVRAVMERTERPKGPKASNESSRYPPIRVTICEGHTTLVFRISDQGGGISTDILPHIWEYGQGNHNSLSNLHHVTHMAAKVDDPLSNSAPLTHLGIGLPMSRVYATYWGGNVQVHTMEGFGTDVYVHVPKLGNQQEHIEIGEENDDNVSVTPESTPASFTTSSGDDTRDNSEYGMNRVIQQPSSSLIRINA</sequence>
<proteinExistence type="inferred from homology"/>
<evidence type="ECO:0000256" key="7">
    <source>
        <dbReference type="RuleBase" id="RU366032"/>
    </source>
</evidence>
<evidence type="ECO:0000313" key="11">
    <source>
        <dbReference type="Proteomes" id="UP001150925"/>
    </source>
</evidence>
<evidence type="ECO:0000259" key="9">
    <source>
        <dbReference type="SMART" id="SM00387"/>
    </source>
</evidence>
<evidence type="ECO:0000256" key="2">
    <source>
        <dbReference type="ARBA" id="ARBA00022679"/>
    </source>
</evidence>
<comment type="caution">
    <text evidence="10">The sequence shown here is derived from an EMBL/GenBank/DDBJ whole genome shotgun (WGS) entry which is preliminary data.</text>
</comment>
<keyword evidence="3 7" id="KW-0547">Nucleotide-binding</keyword>
<protein>
    <recommendedName>
        <fullName evidence="7">Protein-serine/threonine kinase</fullName>
        <ecNumber evidence="7">2.7.11.-</ecNumber>
    </recommendedName>
</protein>
<evidence type="ECO:0000256" key="1">
    <source>
        <dbReference type="ARBA" id="ARBA00006155"/>
    </source>
</evidence>
<dbReference type="Gene3D" id="3.30.565.10">
    <property type="entry name" value="Histidine kinase-like ATPase, C-terminal domain"/>
    <property type="match status" value="1"/>
</dbReference>
<dbReference type="InterPro" id="IPR003594">
    <property type="entry name" value="HATPase_dom"/>
</dbReference>
<dbReference type="GO" id="GO:0005759">
    <property type="term" value="C:mitochondrial matrix"/>
    <property type="evidence" value="ECO:0007669"/>
    <property type="project" value="UniProtKB-SubCell"/>
</dbReference>
<evidence type="ECO:0000256" key="6">
    <source>
        <dbReference type="ARBA" id="ARBA00023128"/>
    </source>
</evidence>
<name>A0A9W8ALL7_9FUNG</name>
<dbReference type="SUPFAM" id="SSF69012">
    <property type="entry name" value="alpha-ketoacid dehydrogenase kinase, N-terminal domain"/>
    <property type="match status" value="1"/>
</dbReference>
<dbReference type="GO" id="GO:0004740">
    <property type="term" value="F:pyruvate dehydrogenase (acetyl-transferring) kinase activity"/>
    <property type="evidence" value="ECO:0007669"/>
    <property type="project" value="TreeGrafter"/>
</dbReference>
<feature type="compositionally biased region" description="Polar residues" evidence="8">
    <location>
        <begin position="279"/>
        <end position="296"/>
    </location>
</feature>
<dbReference type="Pfam" id="PF10436">
    <property type="entry name" value="BCDHK_Adom3"/>
    <property type="match status" value="1"/>
</dbReference>
<reference evidence="10" key="1">
    <citation type="submission" date="2022-07" db="EMBL/GenBank/DDBJ databases">
        <title>Phylogenomic reconstructions and comparative analyses of Kickxellomycotina fungi.</title>
        <authorList>
            <person name="Reynolds N.K."/>
            <person name="Stajich J.E."/>
            <person name="Barry K."/>
            <person name="Grigoriev I.V."/>
            <person name="Crous P."/>
            <person name="Smith M.E."/>
        </authorList>
    </citation>
    <scope>NUCLEOTIDE SEQUENCE</scope>
    <source>
        <strain evidence="10">RSA 1196</strain>
    </source>
</reference>